<dbReference type="GO" id="GO:0016491">
    <property type="term" value="F:oxidoreductase activity"/>
    <property type="evidence" value="ECO:0007669"/>
    <property type="project" value="UniProtKB-KW"/>
</dbReference>
<name>A0ABU7L8B7_9NOCA</name>
<evidence type="ECO:0000259" key="3">
    <source>
        <dbReference type="SMART" id="SM00822"/>
    </source>
</evidence>
<comment type="similarity">
    <text evidence="1">Belongs to the short-chain dehydrogenases/reductases (SDR) family.</text>
</comment>
<protein>
    <submittedName>
        <fullName evidence="4">SDR family oxidoreductase</fullName>
        <ecNumber evidence="4">1.-.-.-</ecNumber>
    </submittedName>
</protein>
<evidence type="ECO:0000256" key="1">
    <source>
        <dbReference type="ARBA" id="ARBA00006484"/>
    </source>
</evidence>
<feature type="domain" description="Ketoreductase" evidence="3">
    <location>
        <begin position="18"/>
        <end position="199"/>
    </location>
</feature>
<evidence type="ECO:0000256" key="2">
    <source>
        <dbReference type="ARBA" id="ARBA00023002"/>
    </source>
</evidence>
<evidence type="ECO:0000313" key="5">
    <source>
        <dbReference type="Proteomes" id="UP001336020"/>
    </source>
</evidence>
<dbReference type="EC" id="1.-.-.-" evidence="4"/>
<dbReference type="InterPro" id="IPR036291">
    <property type="entry name" value="NAD(P)-bd_dom_sf"/>
</dbReference>
<keyword evidence="5" id="KW-1185">Reference proteome</keyword>
<dbReference type="Gene3D" id="3.40.50.720">
    <property type="entry name" value="NAD(P)-binding Rossmann-like Domain"/>
    <property type="match status" value="1"/>
</dbReference>
<dbReference type="CDD" id="cd05233">
    <property type="entry name" value="SDR_c"/>
    <property type="match status" value="1"/>
</dbReference>
<dbReference type="PRINTS" id="PR00081">
    <property type="entry name" value="GDHRDH"/>
</dbReference>
<comment type="caution">
    <text evidence="4">The sequence shown here is derived from an EMBL/GenBank/DDBJ whole genome shotgun (WGS) entry which is preliminary data.</text>
</comment>
<evidence type="ECO:0000313" key="4">
    <source>
        <dbReference type="EMBL" id="MEE2057785.1"/>
    </source>
</evidence>
<dbReference type="PANTHER" id="PTHR42760:SF115">
    <property type="entry name" value="3-OXOACYL-[ACYL-CARRIER-PROTEIN] REDUCTASE FABG"/>
    <property type="match status" value="1"/>
</dbReference>
<dbReference type="SUPFAM" id="SSF51735">
    <property type="entry name" value="NAD(P)-binding Rossmann-fold domains"/>
    <property type="match status" value="1"/>
</dbReference>
<dbReference type="SMART" id="SM00822">
    <property type="entry name" value="PKS_KR"/>
    <property type="match status" value="1"/>
</dbReference>
<keyword evidence="2 4" id="KW-0560">Oxidoreductase</keyword>
<dbReference type="Proteomes" id="UP001336020">
    <property type="component" value="Unassembled WGS sequence"/>
</dbReference>
<dbReference type="EMBL" id="JAUTXY010000003">
    <property type="protein sequence ID" value="MEE2057785.1"/>
    <property type="molecule type" value="Genomic_DNA"/>
</dbReference>
<organism evidence="4 5">
    <name type="scientific">Rhodococcus artemisiae</name>
    <dbReference type="NCBI Taxonomy" id="714159"/>
    <lineage>
        <taxon>Bacteria</taxon>
        <taxon>Bacillati</taxon>
        <taxon>Actinomycetota</taxon>
        <taxon>Actinomycetes</taxon>
        <taxon>Mycobacteriales</taxon>
        <taxon>Nocardiaceae</taxon>
        <taxon>Rhodococcus</taxon>
    </lineage>
</organism>
<dbReference type="InterPro" id="IPR002347">
    <property type="entry name" value="SDR_fam"/>
</dbReference>
<dbReference type="PRINTS" id="PR00080">
    <property type="entry name" value="SDRFAMILY"/>
</dbReference>
<sequence length="269" mass="27802">MSSITTSTITDAFLVTGKVALVTGGGSGIGREAALVLAAAGARVVATDVNEAGLAETRARSEEQETPIATHTLDVSDPVAVSRVVDDAVAEYGHLDILVNAAGVMIMRNALDVTPDELERVLRINVGGTFYACQAAGRVMRPGGSIINLTSSIIDRTSPGRITYAMSKGAVVQATRTFALELAPAGIRVNSIAPGWVETGMTDQHWTDTDGTVDHDKRAAYVEMMASASPLGVVGTTRDIALAVLQLASGAGSFVTGQVVRINGGSFMA</sequence>
<dbReference type="PANTHER" id="PTHR42760">
    <property type="entry name" value="SHORT-CHAIN DEHYDROGENASES/REDUCTASES FAMILY MEMBER"/>
    <property type="match status" value="1"/>
</dbReference>
<reference evidence="4 5" key="1">
    <citation type="submission" date="2023-07" db="EMBL/GenBank/DDBJ databases">
        <authorList>
            <person name="Girao M."/>
            <person name="Carvalho M.F."/>
        </authorList>
    </citation>
    <scope>NUCLEOTIDE SEQUENCE [LARGE SCALE GENOMIC DNA]</scope>
    <source>
        <strain evidence="4 5">YIM65754</strain>
    </source>
</reference>
<gene>
    <name evidence="4" type="ORF">Q7514_09645</name>
</gene>
<dbReference type="InterPro" id="IPR057326">
    <property type="entry name" value="KR_dom"/>
</dbReference>
<accession>A0ABU7L8B7</accession>
<dbReference type="Pfam" id="PF13561">
    <property type="entry name" value="adh_short_C2"/>
    <property type="match status" value="1"/>
</dbReference>
<proteinExistence type="inferred from homology"/>
<dbReference type="RefSeq" id="WP_330133008.1">
    <property type="nucleotide sequence ID" value="NZ_JAUTXY010000003.1"/>
</dbReference>